<name>A0AC34FBH6_9BILA</name>
<reference evidence="2" key="1">
    <citation type="submission" date="2022-11" db="UniProtKB">
        <authorList>
            <consortium name="WormBaseParasite"/>
        </authorList>
    </citation>
    <scope>IDENTIFICATION</scope>
</reference>
<protein>
    <submittedName>
        <fullName evidence="2">Uncharacterized protein</fullName>
    </submittedName>
</protein>
<evidence type="ECO:0000313" key="2">
    <source>
        <dbReference type="WBParaSite" id="ES5_v2.g14552.t1"/>
    </source>
</evidence>
<organism evidence="1 2">
    <name type="scientific">Panagrolaimus sp. ES5</name>
    <dbReference type="NCBI Taxonomy" id="591445"/>
    <lineage>
        <taxon>Eukaryota</taxon>
        <taxon>Metazoa</taxon>
        <taxon>Ecdysozoa</taxon>
        <taxon>Nematoda</taxon>
        <taxon>Chromadorea</taxon>
        <taxon>Rhabditida</taxon>
        <taxon>Tylenchina</taxon>
        <taxon>Panagrolaimomorpha</taxon>
        <taxon>Panagrolaimoidea</taxon>
        <taxon>Panagrolaimidae</taxon>
        <taxon>Panagrolaimus</taxon>
    </lineage>
</organism>
<dbReference type="Proteomes" id="UP000887579">
    <property type="component" value="Unplaced"/>
</dbReference>
<accession>A0AC34FBH6</accession>
<sequence length="247" mass="28656">MEVLPLKPVKIMDNYKSGNKLLDVNAIIGSMNFTSSYSEVILKYINLMKIICLPRILTFNDPRLSAEMILKLLSPYTKKFQVIDLSYMPNLLVSDIIKKAPNLESIEIHNDESNIIYEKTWIEDLLKYKNGKNFTNLDVILGALEFDVENFVKFVETKCSKSITIKIWFRRDLLNEDNEAYNLIIEKLSKYFDSKNVKDSWLMIGFPGGERCEMFSLNKIKHPKGTDFKSEKEAKSNWKNLCCLSSH</sequence>
<evidence type="ECO:0000313" key="1">
    <source>
        <dbReference type="Proteomes" id="UP000887579"/>
    </source>
</evidence>
<proteinExistence type="predicted"/>
<dbReference type="WBParaSite" id="ES5_v2.g14552.t1">
    <property type="protein sequence ID" value="ES5_v2.g14552.t1"/>
    <property type="gene ID" value="ES5_v2.g14552"/>
</dbReference>